<dbReference type="RefSeq" id="WP_309876186.1">
    <property type="nucleotide sequence ID" value="NZ_CP133838.1"/>
</dbReference>
<evidence type="ECO:0000313" key="1">
    <source>
        <dbReference type="EMBL" id="WMY73741.1"/>
    </source>
</evidence>
<evidence type="ECO:0000313" key="2">
    <source>
        <dbReference type="Proteomes" id="UP001246690"/>
    </source>
</evidence>
<protein>
    <submittedName>
        <fullName evidence="1">Uncharacterized protein</fullName>
    </submittedName>
</protein>
<proteinExistence type="predicted"/>
<sequence length="157" mass="17825">MATTPTQTHSPENSTFTLSFNADTDFTVLADHCELFADVLIESHHSDERRSLCYRLVGCLNLLHPTLNDPIPPHMIERFTVDQLPNKTPVFEPESELLCGYCSTLAQLLSKYTFNADEEKQLTGLLFELVCYFADDLRAPRWIRTAEGVKFIDEVAV</sequence>
<gene>
    <name evidence="1" type="ORF">RHD99_20225</name>
</gene>
<dbReference type="Proteomes" id="UP001246690">
    <property type="component" value="Chromosome"/>
</dbReference>
<accession>A0ABY9S8C6</accession>
<keyword evidence="2" id="KW-1185">Reference proteome</keyword>
<name>A0ABY9S8C6_9ENTR</name>
<organism evidence="1 2">
    <name type="scientific">Buttiauxella selenatireducens</name>
    <dbReference type="NCBI Taxonomy" id="3073902"/>
    <lineage>
        <taxon>Bacteria</taxon>
        <taxon>Pseudomonadati</taxon>
        <taxon>Pseudomonadota</taxon>
        <taxon>Gammaproteobacteria</taxon>
        <taxon>Enterobacterales</taxon>
        <taxon>Enterobacteriaceae</taxon>
        <taxon>Buttiauxella</taxon>
    </lineage>
</organism>
<reference evidence="1 2" key="1">
    <citation type="submission" date="2023-09" db="EMBL/GenBank/DDBJ databases">
        <title>Buttiauxella selenatireducens sp. nov., isolated from the rhizosphere of Cardamine hupingshanesis.</title>
        <authorList>
            <person name="Zhang S."/>
            <person name="Xu Z."/>
            <person name="Wang H."/>
            <person name="Guo Y."/>
        </authorList>
    </citation>
    <scope>NUCLEOTIDE SEQUENCE [LARGE SCALE GENOMIC DNA]</scope>
    <source>
        <strain evidence="1 2">R73</strain>
    </source>
</reference>
<dbReference type="EMBL" id="CP133838">
    <property type="protein sequence ID" value="WMY73741.1"/>
    <property type="molecule type" value="Genomic_DNA"/>
</dbReference>